<dbReference type="Proteomes" id="UP000887576">
    <property type="component" value="Unplaced"/>
</dbReference>
<proteinExistence type="predicted"/>
<dbReference type="WBParaSite" id="JU765_v2.g14221.t1">
    <property type="protein sequence ID" value="JU765_v2.g14221.t1"/>
    <property type="gene ID" value="JU765_v2.g14221"/>
</dbReference>
<protein>
    <submittedName>
        <fullName evidence="2">Uncharacterized protein</fullName>
    </submittedName>
</protein>
<sequence length="1238" mass="140386">MPFITPQFLFECSQYGIAIAICVVAGSYAFFYYRRNQIPDNERVVEIIKEDDSDETDSHNLTGTVAATVSGSKDDISTGGVLRRRHSTDGPFQFASVAKAFIRNRARARYKRQFSEVVRPSLPKPPTEYFEPSDLPEIPQNLRPEYFYLRHNMQVLELPNELSLDPKYIDVLVYKKDDFIVKVGDQDDSMYVVLGGLLNMFIKHEGKEFLVRKLKKGQTFFSYLSLIDILMNKPSVFKTVSLRAVETSTVARFNLAHFRESHQDSPELWCRPIQIIMSRLLHVTMTTLHQYLGIGEEMVRKRLDERQVDEKRHSMGHSVRLVGLARPKQRRASSSDLSSELIVTATKWFSEALGLTLSEGQTLLTPHITLGFVDDKQILVEERSEEEASLILVLKGRLAITKSASLDDEDFEPWSAFIYPREIIGALQILTGEPSFFQISGSCSTTVAMISKTFLQTVICQHPAVVLPLAYTTVRRMSPFIRSIDYAMDWVMLDSGQAVYRLGDNADAMFVVLSGRLRCVDKKTAVAEFGRGDVLGMVELIQKKPRTTTVLAVRFSQLARLPDGLINFIKILFPQVGFRLVRLLGMSYNETRHAYLSPPLFSLDNAAPDSMAQLKNLHTVAIIAASPTVPIISFTCELYHALSPSMKVLRLSARQVGRCLGEDCLEKLADFRLMHWLNTQEDTYQLVIYECDYEPTHWTRRCLRQADTILVVAQGSEKAREKPFFEEHLKMNQDGIRTRKELILLWNMKTEQPKGTYEWLKGSWFSGHYHVRAPFRMFRSMTSEGQLDEVAVLDFYQKEVFGDKVDANSDFARLGRILTGNAIGLVLGGGGARGASHVGIIQALQHYGIPIDIVGGTSIGSMIGGLFAEDPYKTSKFHARAKIWFETMSSLWRKLWDLTYAHSAMFTGAGFNRTLQDLFSDISIEDLWLPYFCITTDITSSEMRVHRSGPLWMYCRASMSLAGYLPPLCDPADTHLLLDGGYVNNLPADVIRSIGARVVIAVDVGSATENNLYNYGDHLSGFWVLWKRFWPWTEPVRILGMEEIQSRLAFVSCVRQLELVKKAPYCHYLRPPIEGFKTLDFAKYDMIRAIGLQYGTTAAEEMIEKNTEIRTLLLIDSARPLTRRQRRQQLARSRNNSFTDLAAEASRIPSKKKETKKPFDEEEEWDEEGSDAEEDVLNADDVGYVMPPQQHIEEKKSPQQPDDSDDDGLDSFKMPDSPTEPVQLTPRVSPNSSPPNAR</sequence>
<organism evidence="1 2">
    <name type="scientific">Panagrolaimus sp. JU765</name>
    <dbReference type="NCBI Taxonomy" id="591449"/>
    <lineage>
        <taxon>Eukaryota</taxon>
        <taxon>Metazoa</taxon>
        <taxon>Ecdysozoa</taxon>
        <taxon>Nematoda</taxon>
        <taxon>Chromadorea</taxon>
        <taxon>Rhabditida</taxon>
        <taxon>Tylenchina</taxon>
        <taxon>Panagrolaimomorpha</taxon>
        <taxon>Panagrolaimoidea</taxon>
        <taxon>Panagrolaimidae</taxon>
        <taxon>Panagrolaimus</taxon>
    </lineage>
</organism>
<name>A0AC34Q9K7_9BILA</name>
<evidence type="ECO:0000313" key="2">
    <source>
        <dbReference type="WBParaSite" id="JU765_v2.g14221.t1"/>
    </source>
</evidence>
<evidence type="ECO:0000313" key="1">
    <source>
        <dbReference type="Proteomes" id="UP000887576"/>
    </source>
</evidence>
<accession>A0AC34Q9K7</accession>
<reference evidence="2" key="1">
    <citation type="submission" date="2022-11" db="UniProtKB">
        <authorList>
            <consortium name="WormBaseParasite"/>
        </authorList>
    </citation>
    <scope>IDENTIFICATION</scope>
</reference>